<dbReference type="PRINTS" id="PR00449">
    <property type="entry name" value="RASTRNSFRMNG"/>
</dbReference>
<evidence type="ECO:0008006" key="5">
    <source>
        <dbReference type="Google" id="ProtNLM"/>
    </source>
</evidence>
<dbReference type="PROSITE" id="PS51419">
    <property type="entry name" value="RAB"/>
    <property type="match status" value="1"/>
</dbReference>
<sequence length="110" mass="12588">MNEIEDDFIFKITVVGDGEVGKTSLIRRYTTASFKTDYIKTLGAQFSTYNEEIDGLKCKLSLWDIAGQDDHHYLRPTFYKGSRGAIVVFSLEDSDHGKTSFEHVDEWFHG</sequence>
<organism evidence="4">
    <name type="scientific">marine sediment metagenome</name>
    <dbReference type="NCBI Taxonomy" id="412755"/>
    <lineage>
        <taxon>unclassified sequences</taxon>
        <taxon>metagenomes</taxon>
        <taxon>ecological metagenomes</taxon>
    </lineage>
</organism>
<accession>X1DQB4</accession>
<name>X1DQB4_9ZZZZ</name>
<dbReference type="SMART" id="SM00174">
    <property type="entry name" value="RHO"/>
    <property type="match status" value="1"/>
</dbReference>
<dbReference type="InterPro" id="IPR027417">
    <property type="entry name" value="P-loop_NTPase"/>
</dbReference>
<proteinExistence type="inferred from homology"/>
<dbReference type="EMBL" id="BART01034731">
    <property type="protein sequence ID" value="GAH07169.1"/>
    <property type="molecule type" value="Genomic_DNA"/>
</dbReference>
<evidence type="ECO:0000256" key="1">
    <source>
        <dbReference type="ARBA" id="ARBA00006270"/>
    </source>
</evidence>
<comment type="caution">
    <text evidence="4">The sequence shown here is derived from an EMBL/GenBank/DDBJ whole genome shotgun (WGS) entry which is preliminary data.</text>
</comment>
<protein>
    <recommendedName>
        <fullName evidence="5">GTP-binding protein</fullName>
    </recommendedName>
</protein>
<keyword evidence="3" id="KW-0342">GTP-binding</keyword>
<dbReference type="Gene3D" id="3.40.50.300">
    <property type="entry name" value="P-loop containing nucleotide triphosphate hydrolases"/>
    <property type="match status" value="1"/>
</dbReference>
<dbReference type="PANTHER" id="PTHR47981:SF20">
    <property type="entry name" value="RAS-RELATED PROTEIN RAB-7A"/>
    <property type="match status" value="1"/>
</dbReference>
<dbReference type="PANTHER" id="PTHR47981">
    <property type="entry name" value="RAB FAMILY"/>
    <property type="match status" value="1"/>
</dbReference>
<comment type="similarity">
    <text evidence="1">Belongs to the small GTPase superfamily. Rab family.</text>
</comment>
<evidence type="ECO:0000256" key="3">
    <source>
        <dbReference type="ARBA" id="ARBA00023134"/>
    </source>
</evidence>
<dbReference type="SUPFAM" id="SSF52540">
    <property type="entry name" value="P-loop containing nucleoside triphosphate hydrolases"/>
    <property type="match status" value="1"/>
</dbReference>
<dbReference type="CDD" id="cd00154">
    <property type="entry name" value="Rab"/>
    <property type="match status" value="1"/>
</dbReference>
<evidence type="ECO:0000256" key="2">
    <source>
        <dbReference type="ARBA" id="ARBA00022741"/>
    </source>
</evidence>
<dbReference type="Pfam" id="PF00071">
    <property type="entry name" value="Ras"/>
    <property type="match status" value="1"/>
</dbReference>
<dbReference type="NCBIfam" id="TIGR00231">
    <property type="entry name" value="small_GTP"/>
    <property type="match status" value="1"/>
</dbReference>
<keyword evidence="2" id="KW-0547">Nucleotide-binding</keyword>
<dbReference type="InterPro" id="IPR005225">
    <property type="entry name" value="Small_GTP-bd"/>
</dbReference>
<dbReference type="AlphaFoldDB" id="X1DQB4"/>
<gene>
    <name evidence="4" type="ORF">S01H4_59262</name>
</gene>
<feature type="non-terminal residue" evidence="4">
    <location>
        <position position="110"/>
    </location>
</feature>
<reference evidence="4" key="1">
    <citation type="journal article" date="2014" name="Front. Microbiol.">
        <title>High frequency of phylogenetically diverse reductive dehalogenase-homologous genes in deep subseafloor sedimentary metagenomes.</title>
        <authorList>
            <person name="Kawai M."/>
            <person name="Futagami T."/>
            <person name="Toyoda A."/>
            <person name="Takaki Y."/>
            <person name="Nishi S."/>
            <person name="Hori S."/>
            <person name="Arai W."/>
            <person name="Tsubouchi T."/>
            <person name="Morono Y."/>
            <person name="Uchiyama I."/>
            <person name="Ito T."/>
            <person name="Fujiyama A."/>
            <person name="Inagaki F."/>
            <person name="Takami H."/>
        </authorList>
    </citation>
    <scope>NUCLEOTIDE SEQUENCE</scope>
    <source>
        <strain evidence="4">Expedition CK06-06</strain>
    </source>
</reference>
<dbReference type="FunFam" id="3.40.50.300:FF:001447">
    <property type="entry name" value="Ras-related protein Rab-1B"/>
    <property type="match status" value="1"/>
</dbReference>
<dbReference type="GO" id="GO:0005525">
    <property type="term" value="F:GTP binding"/>
    <property type="evidence" value="ECO:0007669"/>
    <property type="project" value="UniProtKB-KW"/>
</dbReference>
<dbReference type="SMART" id="SM00175">
    <property type="entry name" value="RAB"/>
    <property type="match status" value="1"/>
</dbReference>
<dbReference type="InterPro" id="IPR001806">
    <property type="entry name" value="Small_GTPase"/>
</dbReference>
<evidence type="ECO:0000313" key="4">
    <source>
        <dbReference type="EMBL" id="GAH07169.1"/>
    </source>
</evidence>
<dbReference type="GO" id="GO:0003924">
    <property type="term" value="F:GTPase activity"/>
    <property type="evidence" value="ECO:0007669"/>
    <property type="project" value="InterPro"/>
</dbReference>